<dbReference type="EMBL" id="CACVAR010000333">
    <property type="protein sequence ID" value="CAA6822178.1"/>
    <property type="molecule type" value="Genomic_DNA"/>
</dbReference>
<name>A0A6S6U1T1_9BACT</name>
<sequence>MNTAKEELVVFKKKLAIEDKKLNTSIALLKKQEEAKKNKLVKIEKEKKRKEAEKIALELAAKKEQERLLLIKKEEEIARVKKEEKERKRLALLKKQKALEEAEKRRLANKSSMSKVEEIAELEKLDLFESDQLGDELTLFRQEKKKSTKGFKPFADWFKYSLAYSSMLKNFGTPDSGREAIKGTIMINPHSYYFLGVTSSFDINSYENPYYQPDFSYSFGYSDWHMDTFSWNYSNYANNKFSPEEGEDRFNFDKGNWELSYKTKVDDVTYTAKGKYVTASDTKKLYLKAKTIVLDDVMVSAQVKHNINTQQNRLTLSAKTFLYEKFFVSGSVYEYYKPDSIGSNDGEYAYSFGWSDSRPFHPSIVYSNYYTPTRWDSDEGPKFNEGTVSIKFNLDF</sequence>
<evidence type="ECO:0000313" key="2">
    <source>
        <dbReference type="EMBL" id="CAA6822178.1"/>
    </source>
</evidence>
<keyword evidence="1" id="KW-0175">Coiled coil</keyword>
<gene>
    <name evidence="2" type="ORF">HELGO_WM55377</name>
</gene>
<dbReference type="AlphaFoldDB" id="A0A6S6U1T1"/>
<accession>A0A6S6U1T1</accession>
<protein>
    <submittedName>
        <fullName evidence="2">Uncharacterized protein</fullName>
    </submittedName>
</protein>
<feature type="coiled-coil region" evidence="1">
    <location>
        <begin position="26"/>
        <end position="110"/>
    </location>
</feature>
<reference evidence="2" key="1">
    <citation type="submission" date="2020-01" db="EMBL/GenBank/DDBJ databases">
        <authorList>
            <person name="Meier V. D."/>
            <person name="Meier V D."/>
        </authorList>
    </citation>
    <scope>NUCLEOTIDE SEQUENCE</scope>
    <source>
        <strain evidence="2">HLG_WM_MAG_03</strain>
    </source>
</reference>
<proteinExistence type="predicted"/>
<organism evidence="2">
    <name type="scientific">uncultured Sulfurovum sp</name>
    <dbReference type="NCBI Taxonomy" id="269237"/>
    <lineage>
        <taxon>Bacteria</taxon>
        <taxon>Pseudomonadati</taxon>
        <taxon>Campylobacterota</taxon>
        <taxon>Epsilonproteobacteria</taxon>
        <taxon>Campylobacterales</taxon>
        <taxon>Sulfurovaceae</taxon>
        <taxon>Sulfurovum</taxon>
        <taxon>environmental samples</taxon>
    </lineage>
</organism>
<evidence type="ECO:0000256" key="1">
    <source>
        <dbReference type="SAM" id="Coils"/>
    </source>
</evidence>